<feature type="transmembrane region" description="Helical" evidence="3">
    <location>
        <begin position="65"/>
        <end position="97"/>
    </location>
</feature>
<evidence type="ECO:0000313" key="5">
    <source>
        <dbReference type="EMBL" id="RWQ93829.1"/>
    </source>
</evidence>
<feature type="region of interest" description="Disordered" evidence="2">
    <location>
        <begin position="436"/>
        <end position="510"/>
    </location>
</feature>
<feature type="region of interest" description="Disordered" evidence="2">
    <location>
        <begin position="354"/>
        <end position="404"/>
    </location>
</feature>
<dbReference type="EMBL" id="RCNU01000009">
    <property type="protein sequence ID" value="RWQ93829.1"/>
    <property type="molecule type" value="Genomic_DNA"/>
</dbReference>
<dbReference type="STRING" id="264951.A0A443HPX5"/>
<comment type="caution">
    <text evidence="5">The sequence shown here is derived from an EMBL/GenBank/DDBJ whole genome shotgun (WGS) entry which is preliminary data.</text>
</comment>
<keyword evidence="3" id="KW-0812">Transmembrane</keyword>
<feature type="compositionally biased region" description="Basic and acidic residues" evidence="2">
    <location>
        <begin position="778"/>
        <end position="799"/>
    </location>
</feature>
<feature type="compositionally biased region" description="Basic and acidic residues" evidence="2">
    <location>
        <begin position="436"/>
        <end position="461"/>
    </location>
</feature>
<keyword evidence="3" id="KW-0472">Membrane</keyword>
<dbReference type="Gene3D" id="3.30.1520.10">
    <property type="entry name" value="Phox-like domain"/>
    <property type="match status" value="1"/>
</dbReference>
<feature type="compositionally biased region" description="Polar residues" evidence="2">
    <location>
        <begin position="381"/>
        <end position="391"/>
    </location>
</feature>
<dbReference type="InterPro" id="IPR001683">
    <property type="entry name" value="PX_dom"/>
</dbReference>
<feature type="compositionally biased region" description="Polar residues" evidence="2">
    <location>
        <begin position="692"/>
        <end position="706"/>
    </location>
</feature>
<organism evidence="5 6">
    <name type="scientific">Byssochlamys spectabilis</name>
    <name type="common">Paecilomyces variotii</name>
    <dbReference type="NCBI Taxonomy" id="264951"/>
    <lineage>
        <taxon>Eukaryota</taxon>
        <taxon>Fungi</taxon>
        <taxon>Dikarya</taxon>
        <taxon>Ascomycota</taxon>
        <taxon>Pezizomycotina</taxon>
        <taxon>Eurotiomycetes</taxon>
        <taxon>Eurotiomycetidae</taxon>
        <taxon>Eurotiales</taxon>
        <taxon>Thermoascaceae</taxon>
        <taxon>Paecilomyces</taxon>
    </lineage>
</organism>
<dbReference type="InterPro" id="IPR013937">
    <property type="entry name" value="Sorting_nexin_C"/>
</dbReference>
<comment type="similarity">
    <text evidence="1">Belongs to the sorting nexin family.</text>
</comment>
<feature type="region of interest" description="Disordered" evidence="2">
    <location>
        <begin position="691"/>
        <end position="864"/>
    </location>
</feature>
<keyword evidence="6" id="KW-1185">Reference proteome</keyword>
<reference evidence="5 6" key="1">
    <citation type="journal article" date="2018" name="Front. Microbiol.">
        <title>Genomic and genetic insights into a cosmopolitan fungus, Paecilomyces variotii (Eurotiales).</title>
        <authorList>
            <person name="Urquhart A.S."/>
            <person name="Mondo S.J."/>
            <person name="Makela M.R."/>
            <person name="Hane J.K."/>
            <person name="Wiebenga A."/>
            <person name="He G."/>
            <person name="Mihaltcheva S."/>
            <person name="Pangilinan J."/>
            <person name="Lipzen A."/>
            <person name="Barry K."/>
            <person name="de Vries R.P."/>
            <person name="Grigoriev I.V."/>
            <person name="Idnurm A."/>
        </authorList>
    </citation>
    <scope>NUCLEOTIDE SEQUENCE [LARGE SCALE GENOMIC DNA]</scope>
    <source>
        <strain evidence="5 6">CBS 101075</strain>
    </source>
</reference>
<evidence type="ECO:0000256" key="1">
    <source>
        <dbReference type="ARBA" id="ARBA00010883"/>
    </source>
</evidence>
<dbReference type="GeneID" id="39600446"/>
<dbReference type="GO" id="GO:0035091">
    <property type="term" value="F:phosphatidylinositol binding"/>
    <property type="evidence" value="ECO:0007669"/>
    <property type="project" value="InterPro"/>
</dbReference>
<feature type="compositionally biased region" description="Basic and acidic residues" evidence="2">
    <location>
        <begin position="364"/>
        <end position="379"/>
    </location>
</feature>
<dbReference type="SUPFAM" id="SSF64268">
    <property type="entry name" value="PX domain"/>
    <property type="match status" value="1"/>
</dbReference>
<feature type="compositionally biased region" description="Polar residues" evidence="2">
    <location>
        <begin position="750"/>
        <end position="762"/>
    </location>
</feature>
<dbReference type="RefSeq" id="XP_028483474.1">
    <property type="nucleotide sequence ID" value="XM_028631169.1"/>
</dbReference>
<protein>
    <submittedName>
        <fullName evidence="5">PXA domain-containing protein</fullName>
    </submittedName>
</protein>
<dbReference type="PANTHER" id="PTHR22775:SF47">
    <property type="entry name" value="MEIOTICALLY UP-REGULATED GENE 122 PROTEIN"/>
    <property type="match status" value="1"/>
</dbReference>
<evidence type="ECO:0000313" key="6">
    <source>
        <dbReference type="Proteomes" id="UP000283841"/>
    </source>
</evidence>
<feature type="compositionally biased region" description="Low complexity" evidence="2">
    <location>
        <begin position="494"/>
        <end position="506"/>
    </location>
</feature>
<dbReference type="VEuPathDB" id="FungiDB:C8Q69DRAFT_475010"/>
<proteinExistence type="inferred from homology"/>
<sequence length="1025" mass="110710">MDHSVDTVAALRSSPQAQDAGSTCDDSESVKQNAAYPDKSSISSPPQQSLTDHVLHFCSAASNEAIVAAGVCLAAVTVILFGRIGLVLVGIVAGIILHASWGDAYLQSHGGVPRRELARRLLDWPKNEFEDNEISQDIALSRRSSRVAVDYSKLPPATAAALNSLTDAIIRDYVKYWYTPILPSEASFPDSCQRTLTAFISSMSSHLSRKRPTDTFLQFLMNSSSMIIVFLSELSAALGAGLPVSSTPEEAISNYLQQNPDSSLANVLAAEQQRKKLNMVADDILASFLDVTAYRCEPVRHFLREVFAGVVLEAVIKSCSSPQFINSWIVYLLEEGEPELMNAIDAGVEGARKDGNVATSSAPIDERIRTTSSEGRVRSESLPSSSFNLETTKGGDATAQTTNGRAYKSMSLAIEDVSESAKKDLLHNGRDAHYTIKDESISRHSSDDDDTRERGGGDGKENAIPTEIPRDGSEQTSNKKGFTDFDQLLPQKLPTSPQSQPTAPQAELTPPLTLHSASVSIDDLSESGDKGSIRAKPSGDYALQIEPASSRYPGWIVFRKYSDFESLHEVLGPISRLNHIHDFVENHPALPTWKGKTKQTLKQGLENYLRDALRHETLAESERMRRFLGKDRNLDAAPKTPLKSGFSFPGQTAFEGVGKGVLEVLTNAPKGVAGSSKSVFGGVTGVFGVSGNKRSSSLSIGRQSPPATLHHEAAARSADGNVDKDLKKDRHLSTPNLPSESNADIGPRTSMDSTRGSLKSLSPPSPECDSAPNTLSESDTKRDHTGQDTFDRNELEREAQTVSLSRPPTEIPRPSDGVSASIGSSEPETPSPAVSLSTAGGARSSLSQGPTKADKASEKTSSLSSEEAQIAVELIFAVINELYTLSSAWNFRKTLLNAAKSYILRPGNPNLEAIRALLQESVIETYTKDETLADQIKKLRENCLPTEDELKTWPPPPTDNEQEKLRNNARKLLVERGMPQALVSVMGAAATGEALGKVFDCLQIEVVARGFVFALLLQALKTATL</sequence>
<dbReference type="PANTHER" id="PTHR22775">
    <property type="entry name" value="SORTING NEXIN"/>
    <property type="match status" value="1"/>
</dbReference>
<dbReference type="AlphaFoldDB" id="A0A443HPX5"/>
<accession>A0A443HPX5</accession>
<feature type="compositionally biased region" description="Basic and acidic residues" evidence="2">
    <location>
        <begin position="721"/>
        <end position="732"/>
    </location>
</feature>
<dbReference type="CDD" id="cd06093">
    <property type="entry name" value="PX_domain"/>
    <property type="match status" value="1"/>
</dbReference>
<evidence type="ECO:0000259" key="4">
    <source>
        <dbReference type="PROSITE" id="PS51207"/>
    </source>
</evidence>
<dbReference type="PROSITE" id="PS51207">
    <property type="entry name" value="PXA"/>
    <property type="match status" value="1"/>
</dbReference>
<feature type="compositionally biased region" description="Polar residues" evidence="2">
    <location>
        <begin position="733"/>
        <end position="742"/>
    </location>
</feature>
<name>A0A443HPX5_BYSSP</name>
<dbReference type="Pfam" id="PF02194">
    <property type="entry name" value="PXA"/>
    <property type="match status" value="1"/>
</dbReference>
<dbReference type="InterPro" id="IPR036871">
    <property type="entry name" value="PX_dom_sf"/>
</dbReference>
<keyword evidence="3" id="KW-1133">Transmembrane helix</keyword>
<evidence type="ECO:0000256" key="3">
    <source>
        <dbReference type="SAM" id="Phobius"/>
    </source>
</evidence>
<gene>
    <name evidence="5" type="ORF">C8Q69DRAFT_475010</name>
</gene>
<feature type="compositionally biased region" description="Polar residues" evidence="2">
    <location>
        <begin position="821"/>
        <end position="850"/>
    </location>
</feature>
<evidence type="ECO:0000256" key="2">
    <source>
        <dbReference type="SAM" id="MobiDB-lite"/>
    </source>
</evidence>
<dbReference type="SMART" id="SM00313">
    <property type="entry name" value="PXA"/>
    <property type="match status" value="1"/>
</dbReference>
<feature type="domain" description="PXA" evidence="4">
    <location>
        <begin position="155"/>
        <end position="337"/>
    </location>
</feature>
<dbReference type="Pfam" id="PF08628">
    <property type="entry name" value="Nexin_C"/>
    <property type="match status" value="1"/>
</dbReference>
<dbReference type="InterPro" id="IPR003114">
    <property type="entry name" value="Phox_assoc"/>
</dbReference>
<dbReference type="Proteomes" id="UP000283841">
    <property type="component" value="Unassembled WGS sequence"/>
</dbReference>
<feature type="region of interest" description="Disordered" evidence="2">
    <location>
        <begin position="1"/>
        <end position="47"/>
    </location>
</feature>
<dbReference type="Pfam" id="PF00787">
    <property type="entry name" value="PX"/>
    <property type="match status" value="1"/>
</dbReference>